<comment type="caution">
    <text evidence="1">The sequence shown here is derived from an EMBL/GenBank/DDBJ whole genome shotgun (WGS) entry which is preliminary data.</text>
</comment>
<dbReference type="GO" id="GO:0008168">
    <property type="term" value="F:methyltransferase activity"/>
    <property type="evidence" value="ECO:0007669"/>
    <property type="project" value="UniProtKB-KW"/>
</dbReference>
<accession>A0A6L5G469</accession>
<dbReference type="RefSeq" id="WP_153023616.1">
    <property type="nucleotide sequence ID" value="NZ_WIAO01000002.1"/>
</dbReference>
<evidence type="ECO:0000313" key="2">
    <source>
        <dbReference type="Proteomes" id="UP000477750"/>
    </source>
</evidence>
<dbReference type="EMBL" id="WIAO01000002">
    <property type="protein sequence ID" value="MQM24436.1"/>
    <property type="molecule type" value="Genomic_DNA"/>
</dbReference>
<evidence type="ECO:0000313" key="1">
    <source>
        <dbReference type="EMBL" id="MQM24436.1"/>
    </source>
</evidence>
<sequence length="122" mass="12807">MTDDAEALAERVRALADGRPGVVGLALRPEDDWVSGTFALTVNEHPAVVVLSDGGLMVRVAKADHAVFGAEPGVRPKPLNPRGAGGWLRVAVSADASDAELRAWVERGLAFAGTLPHPDEYS</sequence>
<gene>
    <name evidence="1" type="ORF">GFD30_02395</name>
</gene>
<reference evidence="1 2" key="1">
    <citation type="submission" date="2019-10" db="EMBL/GenBank/DDBJ databases">
        <title>Glycomyces albidus sp. nov., a novel actinomycete isolated from rhizosphere soil of wheat (Triticum aestivum L.).</title>
        <authorList>
            <person name="Qian L."/>
        </authorList>
    </citation>
    <scope>NUCLEOTIDE SEQUENCE [LARGE SCALE GENOMIC DNA]</scope>
    <source>
        <strain evidence="1 2">NEAU-7082</strain>
    </source>
</reference>
<name>A0A6L5G469_9ACTN</name>
<keyword evidence="2" id="KW-1185">Reference proteome</keyword>
<keyword evidence="1" id="KW-0808">Transferase</keyword>
<dbReference type="AlphaFoldDB" id="A0A6L5G469"/>
<protein>
    <submittedName>
        <fullName evidence="1">RNA methyltransferase</fullName>
    </submittedName>
</protein>
<dbReference type="GO" id="GO:0032259">
    <property type="term" value="P:methylation"/>
    <property type="evidence" value="ECO:0007669"/>
    <property type="project" value="UniProtKB-KW"/>
</dbReference>
<proteinExistence type="predicted"/>
<keyword evidence="1" id="KW-0489">Methyltransferase</keyword>
<organism evidence="1 2">
    <name type="scientific">Glycomyces albidus</name>
    <dbReference type="NCBI Taxonomy" id="2656774"/>
    <lineage>
        <taxon>Bacteria</taxon>
        <taxon>Bacillati</taxon>
        <taxon>Actinomycetota</taxon>
        <taxon>Actinomycetes</taxon>
        <taxon>Glycomycetales</taxon>
        <taxon>Glycomycetaceae</taxon>
        <taxon>Glycomyces</taxon>
    </lineage>
</organism>
<dbReference type="Proteomes" id="UP000477750">
    <property type="component" value="Unassembled WGS sequence"/>
</dbReference>